<dbReference type="GO" id="GO:1990625">
    <property type="term" value="P:negative regulation of cytoplasmic translational initiation in response to stress"/>
    <property type="evidence" value="ECO:0007669"/>
    <property type="project" value="TreeGrafter"/>
</dbReference>
<organism evidence="16 17">
    <name type="scientific">Trichinella spiralis</name>
    <name type="common">Trichina worm</name>
    <dbReference type="NCBI Taxonomy" id="6334"/>
    <lineage>
        <taxon>Eukaryota</taxon>
        <taxon>Metazoa</taxon>
        <taxon>Ecdysozoa</taxon>
        <taxon>Nematoda</taxon>
        <taxon>Enoplea</taxon>
        <taxon>Dorylaimia</taxon>
        <taxon>Trichinellida</taxon>
        <taxon>Trichinellidae</taxon>
        <taxon>Trichinella</taxon>
    </lineage>
</organism>
<dbReference type="SUPFAM" id="SSF56112">
    <property type="entry name" value="Protein kinase-like (PK-like)"/>
    <property type="match status" value="2"/>
</dbReference>
<evidence type="ECO:0000259" key="15">
    <source>
        <dbReference type="PROSITE" id="PS50908"/>
    </source>
</evidence>
<feature type="region of interest" description="Disordered" evidence="12">
    <location>
        <begin position="1464"/>
        <end position="1489"/>
    </location>
</feature>
<proteinExistence type="inferred from homology"/>
<dbReference type="Gene3D" id="3.40.50.800">
    <property type="entry name" value="Anticodon-binding domain"/>
    <property type="match status" value="1"/>
</dbReference>
<keyword evidence="2" id="KW-0723">Serine/threonine-protein kinase</keyword>
<keyword evidence="5 16" id="KW-0418">Kinase</keyword>
<dbReference type="PROSITE" id="PS00107">
    <property type="entry name" value="PROTEIN_KINASE_ATP"/>
    <property type="match status" value="1"/>
</dbReference>
<comment type="similarity">
    <text evidence="7">Belongs to the protein kinase superfamily. Ser/Thr protein kinase family. GCN2 subfamily.</text>
</comment>
<dbReference type="EMBL" id="JYDH01000098">
    <property type="protein sequence ID" value="KRY32450.1"/>
    <property type="molecule type" value="Genomic_DNA"/>
</dbReference>
<dbReference type="Gene3D" id="3.10.110.10">
    <property type="entry name" value="Ubiquitin Conjugating Enzyme"/>
    <property type="match status" value="1"/>
</dbReference>
<dbReference type="GO" id="GO:0005829">
    <property type="term" value="C:cytosol"/>
    <property type="evidence" value="ECO:0007669"/>
    <property type="project" value="TreeGrafter"/>
</dbReference>
<dbReference type="Gene3D" id="3.30.930.10">
    <property type="entry name" value="Bira Bifunctional Protein, Domain 2"/>
    <property type="match status" value="1"/>
</dbReference>
<keyword evidence="13" id="KW-0812">Transmembrane</keyword>
<dbReference type="InterPro" id="IPR000719">
    <property type="entry name" value="Prot_kinase_dom"/>
</dbReference>
<evidence type="ECO:0000256" key="6">
    <source>
        <dbReference type="ARBA" id="ARBA00022840"/>
    </source>
</evidence>
<dbReference type="InterPro" id="IPR050339">
    <property type="entry name" value="CC_SR_Kinase"/>
</dbReference>
<keyword evidence="16" id="KW-0648">Protein biosynthesis</keyword>
<dbReference type="GO" id="GO:0005634">
    <property type="term" value="C:nucleus"/>
    <property type="evidence" value="ECO:0007669"/>
    <property type="project" value="TreeGrafter"/>
</dbReference>
<dbReference type="InterPro" id="IPR036621">
    <property type="entry name" value="Anticodon-bd_dom_sf"/>
</dbReference>
<evidence type="ECO:0000259" key="14">
    <source>
        <dbReference type="PROSITE" id="PS50011"/>
    </source>
</evidence>
<feature type="domain" description="Protein kinase" evidence="14">
    <location>
        <begin position="581"/>
        <end position="974"/>
    </location>
</feature>
<dbReference type="eggNOG" id="KOG1035">
    <property type="taxonomic scope" value="Eukaryota"/>
</dbReference>
<comment type="caution">
    <text evidence="16">The sequence shown here is derived from an EMBL/GenBank/DDBJ whole genome shotgun (WGS) entry which is preliminary data.</text>
</comment>
<dbReference type="PANTHER" id="PTHR11042">
    <property type="entry name" value="EUKARYOTIC TRANSLATION INITIATION FACTOR 2-ALPHA KINASE EIF2-ALPHA KINASE -RELATED"/>
    <property type="match status" value="1"/>
</dbReference>
<accession>A0A0V1B628</accession>
<comment type="catalytic activity">
    <reaction evidence="9">
        <text>L-seryl-[protein] + ATP = O-phospho-L-seryl-[protein] + ADP + H(+)</text>
        <dbReference type="Rhea" id="RHEA:17989"/>
        <dbReference type="Rhea" id="RHEA-COMP:9863"/>
        <dbReference type="Rhea" id="RHEA-COMP:11604"/>
        <dbReference type="ChEBI" id="CHEBI:15378"/>
        <dbReference type="ChEBI" id="CHEBI:29999"/>
        <dbReference type="ChEBI" id="CHEBI:30616"/>
        <dbReference type="ChEBI" id="CHEBI:83421"/>
        <dbReference type="ChEBI" id="CHEBI:456216"/>
        <dbReference type="EC" id="2.7.11.1"/>
    </reaction>
</comment>
<dbReference type="Pfam" id="PF00069">
    <property type="entry name" value="Pkinase"/>
    <property type="match status" value="2"/>
</dbReference>
<comment type="catalytic activity">
    <reaction evidence="8">
        <text>L-threonyl-[protein] + ATP = O-phospho-L-threonyl-[protein] + ADP + H(+)</text>
        <dbReference type="Rhea" id="RHEA:46608"/>
        <dbReference type="Rhea" id="RHEA-COMP:11060"/>
        <dbReference type="Rhea" id="RHEA-COMP:11605"/>
        <dbReference type="ChEBI" id="CHEBI:15378"/>
        <dbReference type="ChEBI" id="CHEBI:30013"/>
        <dbReference type="ChEBI" id="CHEBI:30616"/>
        <dbReference type="ChEBI" id="CHEBI:61977"/>
        <dbReference type="ChEBI" id="CHEBI:456216"/>
        <dbReference type="EC" id="2.7.11.1"/>
    </reaction>
</comment>
<keyword evidence="4 10" id="KW-0547">Nucleotide-binding</keyword>
<dbReference type="InParanoid" id="A0A0V1B628"/>
<dbReference type="CDD" id="cd23823">
    <property type="entry name" value="RWD_GCN2"/>
    <property type="match status" value="1"/>
</dbReference>
<evidence type="ECO:0000256" key="11">
    <source>
        <dbReference type="SAM" id="Coils"/>
    </source>
</evidence>
<dbReference type="SMART" id="SM00591">
    <property type="entry name" value="RWD"/>
    <property type="match status" value="1"/>
</dbReference>
<evidence type="ECO:0000256" key="13">
    <source>
        <dbReference type="SAM" id="Phobius"/>
    </source>
</evidence>
<dbReference type="InterPro" id="IPR045864">
    <property type="entry name" value="aa-tRNA-synth_II/BPL/LPL"/>
</dbReference>
<feature type="compositionally biased region" description="Polar residues" evidence="12">
    <location>
        <begin position="1464"/>
        <end position="1481"/>
    </location>
</feature>
<dbReference type="GO" id="GO:0003743">
    <property type="term" value="F:translation initiation factor activity"/>
    <property type="evidence" value="ECO:0007669"/>
    <property type="project" value="UniProtKB-KW"/>
</dbReference>
<keyword evidence="16" id="KW-0396">Initiation factor</keyword>
<dbReference type="Proteomes" id="UP000054776">
    <property type="component" value="Unassembled WGS sequence"/>
</dbReference>
<evidence type="ECO:0000256" key="9">
    <source>
        <dbReference type="ARBA" id="ARBA00048679"/>
    </source>
</evidence>
<evidence type="ECO:0000313" key="16">
    <source>
        <dbReference type="EMBL" id="KRY32450.1"/>
    </source>
</evidence>
<evidence type="ECO:0000256" key="12">
    <source>
        <dbReference type="SAM" id="MobiDB-lite"/>
    </source>
</evidence>
<feature type="transmembrane region" description="Helical" evidence="13">
    <location>
        <begin position="49"/>
        <end position="71"/>
    </location>
</feature>
<keyword evidence="13" id="KW-1133">Transmembrane helix</keyword>
<dbReference type="SMART" id="SM00220">
    <property type="entry name" value="S_TKc"/>
    <property type="match status" value="1"/>
</dbReference>
<reference evidence="16 17" key="1">
    <citation type="submission" date="2015-01" db="EMBL/GenBank/DDBJ databases">
        <title>Evolution of Trichinella species and genotypes.</title>
        <authorList>
            <person name="Korhonen P.K."/>
            <person name="Edoardo P."/>
            <person name="Giuseppe L.R."/>
            <person name="Gasser R.B."/>
        </authorList>
    </citation>
    <scope>NUCLEOTIDE SEQUENCE [LARGE SCALE GENOMIC DNA]</scope>
    <source>
        <strain evidence="16">ISS3</strain>
    </source>
</reference>
<dbReference type="InterPro" id="IPR041715">
    <property type="entry name" value="HisRS-like_core"/>
</dbReference>
<evidence type="ECO:0000256" key="3">
    <source>
        <dbReference type="ARBA" id="ARBA00022679"/>
    </source>
</evidence>
<evidence type="ECO:0000256" key="4">
    <source>
        <dbReference type="ARBA" id="ARBA00022741"/>
    </source>
</evidence>
<keyword evidence="13" id="KW-0472">Membrane</keyword>
<dbReference type="InterPro" id="IPR017441">
    <property type="entry name" value="Protein_kinase_ATP_BS"/>
</dbReference>
<dbReference type="FunCoup" id="A0A0V1B628">
    <property type="interactions" value="1815"/>
</dbReference>
<evidence type="ECO:0000256" key="10">
    <source>
        <dbReference type="PROSITE-ProRule" id="PRU10141"/>
    </source>
</evidence>
<feature type="domain" description="Protein kinase" evidence="14">
    <location>
        <begin position="257"/>
        <end position="535"/>
    </location>
</feature>
<dbReference type="GO" id="GO:0004694">
    <property type="term" value="F:eukaryotic translation initiation factor 2alpha kinase activity"/>
    <property type="evidence" value="ECO:0007669"/>
    <property type="project" value="TreeGrafter"/>
</dbReference>
<dbReference type="SUPFAM" id="SSF54495">
    <property type="entry name" value="UBC-like"/>
    <property type="match status" value="1"/>
</dbReference>
<dbReference type="InterPro" id="IPR008271">
    <property type="entry name" value="Ser/Thr_kinase_AS"/>
</dbReference>
<protein>
    <recommendedName>
        <fullName evidence="1">non-specific serine/threonine protein kinase</fullName>
        <ecNumber evidence="1">2.7.11.1</ecNumber>
    </recommendedName>
</protein>
<dbReference type="PANTHER" id="PTHR11042:SF136">
    <property type="entry name" value="EIF-2-ALPHA KINASE GCN2"/>
    <property type="match status" value="1"/>
</dbReference>
<feature type="non-terminal residue" evidence="16">
    <location>
        <position position="1"/>
    </location>
</feature>
<evidence type="ECO:0000256" key="5">
    <source>
        <dbReference type="ARBA" id="ARBA00022777"/>
    </source>
</evidence>
<gene>
    <name evidence="16" type="primary">Eif2ak4</name>
    <name evidence="16" type="ORF">T01_8511</name>
</gene>
<evidence type="ECO:0000256" key="8">
    <source>
        <dbReference type="ARBA" id="ARBA00047899"/>
    </source>
</evidence>
<dbReference type="OrthoDB" id="5915312at2759"/>
<dbReference type="GO" id="GO:0005524">
    <property type="term" value="F:ATP binding"/>
    <property type="evidence" value="ECO:0007669"/>
    <property type="project" value="UniProtKB-UniRule"/>
</dbReference>
<dbReference type="PROSITE" id="PS50011">
    <property type="entry name" value="PROTEIN_KINASE_DOM"/>
    <property type="match status" value="2"/>
</dbReference>
<dbReference type="Gene3D" id="1.10.510.10">
    <property type="entry name" value="Transferase(Phosphotransferase) domain 1"/>
    <property type="match status" value="2"/>
</dbReference>
<feature type="domain" description="RWD" evidence="15">
    <location>
        <begin position="26"/>
        <end position="179"/>
    </location>
</feature>
<feature type="binding site" evidence="10">
    <location>
        <position position="610"/>
    </location>
    <ligand>
        <name>ATP</name>
        <dbReference type="ChEBI" id="CHEBI:30616"/>
    </ligand>
</feature>
<dbReference type="PROSITE" id="PS00108">
    <property type="entry name" value="PROTEIN_KINASE_ST"/>
    <property type="match status" value="1"/>
</dbReference>
<evidence type="ECO:0000256" key="2">
    <source>
        <dbReference type="ARBA" id="ARBA00022527"/>
    </source>
</evidence>
<keyword evidence="11" id="KW-0175">Coiled coil</keyword>
<dbReference type="SUPFAM" id="SSF55681">
    <property type="entry name" value="Class II aaRS and biotin synthetases"/>
    <property type="match status" value="1"/>
</dbReference>
<dbReference type="Pfam" id="PF13393">
    <property type="entry name" value="tRNA-synt_His"/>
    <property type="match status" value="1"/>
</dbReference>
<keyword evidence="3" id="KW-0808">Transferase</keyword>
<dbReference type="EC" id="2.7.11.1" evidence="1"/>
<dbReference type="InterPro" id="IPR011009">
    <property type="entry name" value="Kinase-like_dom_sf"/>
</dbReference>
<evidence type="ECO:0000256" key="1">
    <source>
        <dbReference type="ARBA" id="ARBA00012513"/>
    </source>
</evidence>
<feature type="coiled-coil region" evidence="11">
    <location>
        <begin position="200"/>
        <end position="246"/>
    </location>
</feature>
<dbReference type="Gene3D" id="3.30.200.20">
    <property type="entry name" value="Phosphorylase Kinase, domain 1"/>
    <property type="match status" value="1"/>
</dbReference>
<sequence>LQFLTCKVYFTMPKRAKKVYLQKQLDEILVLRAIYGKDFKVDEDGQNDLVILLLYMFSAFVYSFSIIFMVLRSMNRACEHYMWVNLQIHPKGFSVKLHPLVDMSGIEKPEIYVSVQMNVKYPKNYPAKLPMIEFSNLEGIGNEAMGKIKSIIYEMAEKKKGEVMIYELCIEVQEQLIHLNRPAEFHSFYDGMIHNNLLKKQKEQGEHQLMEKKLQEQEERENKEILEKLDKRRAEARQALRSKKHEQRLFAGNTEQVTISKHLGDTSIAVVRKFNLGWVKNISPPKFVKLKEICNNNLSIYSCMLKNELATVTEWRLDFEKCSVEKSCQISSELERVLCGFDSLKNVKHSNILQYLYAGCYFQGSCLLVGIWKKHDHVLPVSRYVRNNNPGRCPLSVIKLMAKDILEALRFLHDRNITHDAITLDCLWEGGHQFFLSDFAIAHQLNCIQWLLAENGPVKNVSNRVEDVEYAKSDDVSALGFCIVELAVGVEADHIYLRDRIASIIRPLKNLINLMVAKRRSERWTCELLLSHALLTSDINEDGEKNDRTNSLFSHADLPQSIHDVSSIDCYEQSKRIESEFQVLKVLGRGGFGDVLKVKNKLDRCQYALKRVPLSTGDISQSRKILREVKLLSQLNHDNVVRYYNSWIETVHLKQNIHPNDCTKSYSTGNGEQQLSLELLNLDVKTQTSANSSSFIVFEDEHNDDNEIVSENNDSGEMSSIDDLPNEISMENDDDDSLLIAFENGDEEQQQSIDENSELDSSVVTNPETIQILYIQMEICEKNTLRLAIDNGELFVKQDRAWRFFREILEGLTYIHSKVGCIHRDLKPSNIFISLNDQAKIGDFGLAVSGQSERFGMDDSQSFTLNESDMKDTTISNVGTALYMSPEMSDSHRCSAVSCEMFLGIILFEMFYPMKTSMQRADVLVELRKPEIIIPDDFLLMSKSDEVKKLLKLMLDHRSDQRPSSAALLNSELLPISEMEPFEFHYNLNKVLANCCSSNMKQLFSMIFSKSPSAIEEYLYDDQLTCYFKGNFQDQLAMCRTKCETKLAALFHLFGGVHVNAPLLVPRTRILSESYPNRMELVNTDGMVLNLPYDLRYNFARFAARQKIMRLKRYEIGTVFRQRENPMNPQELLECAFDILAPQPDFTHAIVELFSLISAVVDEFSFVKYSDLQIKINHLGLLKAFMENCSVTESSMQQKFLLTLSSLKSKFQREYAICDLLKEWKITAPKLVELVSKERCLSDALQWFAQDAQQYELYLSELKRIISMAEMVCGQLAICVDFGYVVYPNIYTDVVFCVTECRKLSKLREDCVAIGGCYSNLMRNLLGPGFKNQPVPLTAVGLSFWFDRLFFTLAQDTAACEQNLDSSSRVLIISIGQDSKIEQKFRLMKMLRANKIPTDCWYESSESLDQAICWARRMYIGCVILLKAGDPDLRVKMIEKDRVVDRRVSMAELVPFLLERNCSAGDSSTAAHDNSPSTSGRGPSHQHQHHQSSLTNLNWHFVTAAPLTAKLRRGCEDRVSLMLFPFLNAVNFQHSVPVIVTDMPALIVRDFGSMNMETEATFNASIVQLIEIRQHYKKQILSVGSIIIDELFKSCHAFVLFASTADNIYQILHR</sequence>
<dbReference type="Pfam" id="PF05773">
    <property type="entry name" value="RWD"/>
    <property type="match status" value="1"/>
</dbReference>
<keyword evidence="17" id="KW-1185">Reference proteome</keyword>
<dbReference type="InterPro" id="IPR006575">
    <property type="entry name" value="RWD_dom"/>
</dbReference>
<dbReference type="PROSITE" id="PS50908">
    <property type="entry name" value="RWD"/>
    <property type="match status" value="1"/>
</dbReference>
<name>A0A0V1B628_TRISP</name>
<dbReference type="InterPro" id="IPR016135">
    <property type="entry name" value="UBQ-conjugating_enzyme/RWD"/>
</dbReference>
<evidence type="ECO:0000313" key="17">
    <source>
        <dbReference type="Proteomes" id="UP000054776"/>
    </source>
</evidence>
<dbReference type="STRING" id="6334.A0A0V1B628"/>
<keyword evidence="6 10" id="KW-0067">ATP-binding</keyword>
<evidence type="ECO:0000256" key="7">
    <source>
        <dbReference type="ARBA" id="ARBA00037982"/>
    </source>
</evidence>